<dbReference type="PANTHER" id="PTHR11527">
    <property type="entry name" value="HEAT-SHOCK PROTEIN 20 FAMILY MEMBER"/>
    <property type="match status" value="1"/>
</dbReference>
<dbReference type="SUPFAM" id="SSF49764">
    <property type="entry name" value="HSP20-like chaperones"/>
    <property type="match status" value="1"/>
</dbReference>
<dbReference type="Gene3D" id="2.60.40.790">
    <property type="match status" value="1"/>
</dbReference>
<evidence type="ECO:0000259" key="1">
    <source>
        <dbReference type="PROSITE" id="PS01031"/>
    </source>
</evidence>
<accession>A0A1J5QJ56</accession>
<organism evidence="2">
    <name type="scientific">mine drainage metagenome</name>
    <dbReference type="NCBI Taxonomy" id="410659"/>
    <lineage>
        <taxon>unclassified sequences</taxon>
        <taxon>metagenomes</taxon>
        <taxon>ecological metagenomes</taxon>
    </lineage>
</organism>
<feature type="domain" description="SHSP" evidence="1">
    <location>
        <begin position="35"/>
        <end position="145"/>
    </location>
</feature>
<dbReference type="InterPro" id="IPR031107">
    <property type="entry name" value="Small_HSP"/>
</dbReference>
<gene>
    <name evidence="2" type="primary">hspA_12</name>
    <name evidence="2" type="ORF">GALL_382750</name>
</gene>
<dbReference type="CDD" id="cd06464">
    <property type="entry name" value="ACD_sHsps-like"/>
    <property type="match status" value="1"/>
</dbReference>
<dbReference type="EMBL" id="MLJW01001128">
    <property type="protein sequence ID" value="OIQ79975.1"/>
    <property type="molecule type" value="Genomic_DNA"/>
</dbReference>
<evidence type="ECO:0000313" key="2">
    <source>
        <dbReference type="EMBL" id="OIQ79975.1"/>
    </source>
</evidence>
<dbReference type="PROSITE" id="PS01031">
    <property type="entry name" value="SHSP"/>
    <property type="match status" value="1"/>
</dbReference>
<dbReference type="Pfam" id="PF00011">
    <property type="entry name" value="HSP20"/>
    <property type="match status" value="1"/>
</dbReference>
<name>A0A1J5QJ56_9ZZZZ</name>
<dbReference type="InterPro" id="IPR008978">
    <property type="entry name" value="HSP20-like_chaperone"/>
</dbReference>
<protein>
    <submittedName>
        <fullName evidence="2">Spore protein SP21</fullName>
    </submittedName>
</protein>
<sequence length="145" mass="15582">MVASLLRTPASLFADFDRVQRELERSFGVPASIRAAGGASFPAINVAGGAEAIEVFAFAPGVDAATLEVTVDNNLLTIAGERRLDAPAAGQTVYAEERFGGKFRRVVSLPDDVDSAHVDARYTDGVLRVRIQRRAAQQPRRVTIN</sequence>
<reference evidence="2" key="1">
    <citation type="submission" date="2016-10" db="EMBL/GenBank/DDBJ databases">
        <title>Sequence of Gallionella enrichment culture.</title>
        <authorList>
            <person name="Poehlein A."/>
            <person name="Muehling M."/>
            <person name="Daniel R."/>
        </authorList>
    </citation>
    <scope>NUCLEOTIDE SEQUENCE</scope>
</reference>
<dbReference type="AlphaFoldDB" id="A0A1J5QJ56"/>
<proteinExistence type="predicted"/>
<dbReference type="InterPro" id="IPR002068">
    <property type="entry name" value="A-crystallin/Hsp20_dom"/>
</dbReference>
<comment type="caution">
    <text evidence="2">The sequence shown here is derived from an EMBL/GenBank/DDBJ whole genome shotgun (WGS) entry which is preliminary data.</text>
</comment>